<sequence length="609" mass="66070">MLDIDPPFRPVPRIAGYLRLEDHGLIGDGATAALVGVDGSISWMCLPRFDSEPVFCGLLDRDRGGHFTVAPVDLLAARQRYQHDTGVLETELRCRTGTVRLTDALVLRAGADLTEDAPAGRSELVRSAVVVDGYVELDVIVAPRGGANPREVASGIEIRVPARPELRLHLRANHALRGLHSTVRLAQGERLDLVLSWGRFQRHHRFDAPAMLQDTARAWRAWMEGFSYHGPEQPLVRRAAITLKLCDHWAHGSVIAAPTSSVPAPIGGSRNWDYRYVWIRDAAYAVFALRRIGFRGEADAFLGWVLDAVERSGTPRIMYDLDGDPVPGEVIDSALVGYRNSGPVRWGNGAADQRQHDVYGEILDCADQWLRAGGELQTPLWSNLAGSAEAAARSWQTPDQGIWEIRSQGRVFTYSAGMCHVALSRAASIGERLGLAPGPLSRWRTAADRVRESIVEQSWDEEHKTFSAHLDGGGTLDASLLALPLRGVIPPDHPRMVATTAAVADRLDAGGGLLYRYLHDESPDGLPGGEGAFLLCSFWLVDNLTLQGRLAEAGELYASLCARASTLGLFSEQIDPSSGAFMGNFPQAFSHIGVIASGVNLARAAGATT</sequence>
<evidence type="ECO:0000313" key="3">
    <source>
        <dbReference type="EMBL" id="MFI2228828.1"/>
    </source>
</evidence>
<feature type="domain" description="Trehalase-like N-terminal" evidence="2">
    <location>
        <begin position="19"/>
        <end position="144"/>
    </location>
</feature>
<keyword evidence="3" id="KW-0378">Hydrolase</keyword>
<protein>
    <submittedName>
        <fullName evidence="3">Glycoside hydrolase family 15 protein</fullName>
    </submittedName>
</protein>
<dbReference type="SUPFAM" id="SSF48208">
    <property type="entry name" value="Six-hairpin glycosidases"/>
    <property type="match status" value="1"/>
</dbReference>
<dbReference type="RefSeq" id="WP_397059280.1">
    <property type="nucleotide sequence ID" value="NZ_JBIRYL010000001.1"/>
</dbReference>
<dbReference type="InterPro" id="IPR045582">
    <property type="entry name" value="Trehalase-like_N"/>
</dbReference>
<feature type="domain" description="GH15-like" evidence="1">
    <location>
        <begin position="235"/>
        <end position="596"/>
    </location>
</feature>
<gene>
    <name evidence="3" type="ORF">ACH49Z_03135</name>
</gene>
<evidence type="ECO:0000259" key="2">
    <source>
        <dbReference type="Pfam" id="PF19291"/>
    </source>
</evidence>
<keyword evidence="4" id="KW-1185">Reference proteome</keyword>
<dbReference type="Pfam" id="PF00723">
    <property type="entry name" value="Glyco_hydro_15"/>
    <property type="match status" value="1"/>
</dbReference>
<accession>A0ABW7VTQ1</accession>
<dbReference type="GO" id="GO:0016787">
    <property type="term" value="F:hydrolase activity"/>
    <property type="evidence" value="ECO:0007669"/>
    <property type="project" value="UniProtKB-KW"/>
</dbReference>
<dbReference type="Proteomes" id="UP001611494">
    <property type="component" value="Unassembled WGS sequence"/>
</dbReference>
<dbReference type="Pfam" id="PF19291">
    <property type="entry name" value="TREH_N"/>
    <property type="match status" value="1"/>
</dbReference>
<reference evidence="3 4" key="1">
    <citation type="submission" date="2024-10" db="EMBL/GenBank/DDBJ databases">
        <title>The Natural Products Discovery Center: Release of the First 8490 Sequenced Strains for Exploring Actinobacteria Biosynthetic Diversity.</title>
        <authorList>
            <person name="Kalkreuter E."/>
            <person name="Kautsar S.A."/>
            <person name="Yang D."/>
            <person name="Bader C.D."/>
            <person name="Teijaro C.N."/>
            <person name="Fluegel L."/>
            <person name="Davis C.M."/>
            <person name="Simpson J.R."/>
            <person name="Lauterbach L."/>
            <person name="Steele A.D."/>
            <person name="Gui C."/>
            <person name="Meng S."/>
            <person name="Li G."/>
            <person name="Viehrig K."/>
            <person name="Ye F."/>
            <person name="Su P."/>
            <person name="Kiefer A.F."/>
            <person name="Nichols A."/>
            <person name="Cepeda A.J."/>
            <person name="Yan W."/>
            <person name="Fan B."/>
            <person name="Jiang Y."/>
            <person name="Adhikari A."/>
            <person name="Zheng C.-J."/>
            <person name="Schuster L."/>
            <person name="Cowan T.M."/>
            <person name="Smanski M.J."/>
            <person name="Chevrette M.G."/>
            <person name="De Carvalho L.P.S."/>
            <person name="Shen B."/>
        </authorList>
    </citation>
    <scope>NUCLEOTIDE SEQUENCE [LARGE SCALE GENOMIC DNA]</scope>
    <source>
        <strain evidence="3 4">NPDC019377</strain>
    </source>
</reference>
<dbReference type="PANTHER" id="PTHR31616:SF0">
    <property type="entry name" value="GLUCAN 1,4-ALPHA-GLUCOSIDASE"/>
    <property type="match status" value="1"/>
</dbReference>
<dbReference type="PANTHER" id="PTHR31616">
    <property type="entry name" value="TREHALASE"/>
    <property type="match status" value="1"/>
</dbReference>
<dbReference type="EMBL" id="JBIRYL010000001">
    <property type="protein sequence ID" value="MFI2228828.1"/>
    <property type="molecule type" value="Genomic_DNA"/>
</dbReference>
<evidence type="ECO:0000313" key="4">
    <source>
        <dbReference type="Proteomes" id="UP001611494"/>
    </source>
</evidence>
<dbReference type="InterPro" id="IPR011613">
    <property type="entry name" value="GH15-like"/>
</dbReference>
<organism evidence="3 4">
    <name type="scientific">Nocardia testacea</name>
    <dbReference type="NCBI Taxonomy" id="248551"/>
    <lineage>
        <taxon>Bacteria</taxon>
        <taxon>Bacillati</taxon>
        <taxon>Actinomycetota</taxon>
        <taxon>Actinomycetes</taxon>
        <taxon>Mycobacteriales</taxon>
        <taxon>Nocardiaceae</taxon>
        <taxon>Nocardia</taxon>
    </lineage>
</organism>
<comment type="caution">
    <text evidence="3">The sequence shown here is derived from an EMBL/GenBank/DDBJ whole genome shotgun (WGS) entry which is preliminary data.</text>
</comment>
<dbReference type="Gene3D" id="1.50.10.10">
    <property type="match status" value="1"/>
</dbReference>
<evidence type="ECO:0000259" key="1">
    <source>
        <dbReference type="Pfam" id="PF00723"/>
    </source>
</evidence>
<name>A0ABW7VTQ1_9NOCA</name>
<proteinExistence type="predicted"/>
<dbReference type="InterPro" id="IPR012341">
    <property type="entry name" value="6hp_glycosidase-like_sf"/>
</dbReference>
<dbReference type="InterPro" id="IPR008928">
    <property type="entry name" value="6-hairpin_glycosidase_sf"/>
</dbReference>